<organism evidence="10 11">
    <name type="scientific">Senna tora</name>
    <dbReference type="NCBI Taxonomy" id="362788"/>
    <lineage>
        <taxon>Eukaryota</taxon>
        <taxon>Viridiplantae</taxon>
        <taxon>Streptophyta</taxon>
        <taxon>Embryophyta</taxon>
        <taxon>Tracheophyta</taxon>
        <taxon>Spermatophyta</taxon>
        <taxon>Magnoliopsida</taxon>
        <taxon>eudicotyledons</taxon>
        <taxon>Gunneridae</taxon>
        <taxon>Pentapetalae</taxon>
        <taxon>rosids</taxon>
        <taxon>fabids</taxon>
        <taxon>Fabales</taxon>
        <taxon>Fabaceae</taxon>
        <taxon>Caesalpinioideae</taxon>
        <taxon>Cassia clade</taxon>
        <taxon>Senna</taxon>
    </lineage>
</organism>
<accession>A0A834SHS8</accession>
<dbReference type="Proteomes" id="UP000634136">
    <property type="component" value="Unassembled WGS sequence"/>
</dbReference>
<reference evidence="10" key="1">
    <citation type="submission" date="2020-09" db="EMBL/GenBank/DDBJ databases">
        <title>Genome-Enabled Discovery of Anthraquinone Biosynthesis in Senna tora.</title>
        <authorList>
            <person name="Kang S.-H."/>
            <person name="Pandey R.P."/>
            <person name="Lee C.-M."/>
            <person name="Sim J.-S."/>
            <person name="Jeong J.-T."/>
            <person name="Choi B.-S."/>
            <person name="Jung M."/>
            <person name="Ginzburg D."/>
            <person name="Zhao K."/>
            <person name="Won S.Y."/>
            <person name="Oh T.-J."/>
            <person name="Yu Y."/>
            <person name="Kim N.-H."/>
            <person name="Lee O.R."/>
            <person name="Lee T.-H."/>
            <person name="Bashyal P."/>
            <person name="Kim T.-S."/>
            <person name="Lee W.-H."/>
            <person name="Kawkins C."/>
            <person name="Kim C.-K."/>
            <person name="Kim J.S."/>
            <person name="Ahn B.O."/>
            <person name="Rhee S.Y."/>
            <person name="Sohng J.K."/>
        </authorList>
    </citation>
    <scope>NUCLEOTIDE SEQUENCE</scope>
    <source>
        <tissue evidence="10">Leaf</tissue>
    </source>
</reference>
<protein>
    <submittedName>
        <fullName evidence="10">Protein ALP1-like</fullName>
    </submittedName>
</protein>
<evidence type="ECO:0000256" key="5">
    <source>
        <dbReference type="ARBA" id="ARBA00022723"/>
    </source>
</evidence>
<evidence type="ECO:0000259" key="9">
    <source>
        <dbReference type="Pfam" id="PF13359"/>
    </source>
</evidence>
<dbReference type="InterPro" id="IPR027806">
    <property type="entry name" value="HARBI1_dom"/>
</dbReference>
<feature type="compositionally biased region" description="Acidic residues" evidence="8">
    <location>
        <begin position="310"/>
        <end position="321"/>
    </location>
</feature>
<dbReference type="PANTHER" id="PTHR22930">
    <property type="match status" value="1"/>
</dbReference>
<feature type="domain" description="DDE Tnp4" evidence="9">
    <location>
        <begin position="23"/>
        <end position="171"/>
    </location>
</feature>
<dbReference type="AlphaFoldDB" id="A0A834SHS8"/>
<comment type="cofactor">
    <cofactor evidence="1">
        <name>a divalent metal cation</name>
        <dbReference type="ChEBI" id="CHEBI:60240"/>
    </cofactor>
</comment>
<evidence type="ECO:0000256" key="3">
    <source>
        <dbReference type="ARBA" id="ARBA00006958"/>
    </source>
</evidence>
<evidence type="ECO:0000256" key="8">
    <source>
        <dbReference type="SAM" id="MobiDB-lite"/>
    </source>
</evidence>
<evidence type="ECO:0000256" key="7">
    <source>
        <dbReference type="ARBA" id="ARBA00023242"/>
    </source>
</evidence>
<name>A0A834SHS8_9FABA</name>
<evidence type="ECO:0000256" key="2">
    <source>
        <dbReference type="ARBA" id="ARBA00004123"/>
    </source>
</evidence>
<comment type="subcellular location">
    <subcellularLocation>
        <location evidence="2">Nucleus</location>
    </subcellularLocation>
</comment>
<keyword evidence="4" id="KW-0540">Nuclease</keyword>
<dbReference type="GO" id="GO:0046872">
    <property type="term" value="F:metal ion binding"/>
    <property type="evidence" value="ECO:0007669"/>
    <property type="project" value="UniProtKB-KW"/>
</dbReference>
<feature type="compositionally biased region" description="Polar residues" evidence="8">
    <location>
        <begin position="324"/>
        <end position="334"/>
    </location>
</feature>
<gene>
    <name evidence="10" type="ORF">G2W53_044452</name>
</gene>
<evidence type="ECO:0000256" key="4">
    <source>
        <dbReference type="ARBA" id="ARBA00022722"/>
    </source>
</evidence>
<evidence type="ECO:0000256" key="1">
    <source>
        <dbReference type="ARBA" id="ARBA00001968"/>
    </source>
</evidence>
<feature type="region of interest" description="Disordered" evidence="8">
    <location>
        <begin position="303"/>
        <end position="347"/>
    </location>
</feature>
<dbReference type="OrthoDB" id="1699974at2759"/>
<keyword evidence="7" id="KW-0539">Nucleus</keyword>
<comment type="caution">
    <text evidence="10">The sequence shown here is derived from an EMBL/GenBank/DDBJ whole genome shotgun (WGS) entry which is preliminary data.</text>
</comment>
<dbReference type="GO" id="GO:0004518">
    <property type="term" value="F:nuclease activity"/>
    <property type="evidence" value="ECO:0007669"/>
    <property type="project" value="UniProtKB-KW"/>
</dbReference>
<dbReference type="PANTHER" id="PTHR22930:SF281">
    <property type="entry name" value="NUCLEASE"/>
    <property type="match status" value="1"/>
</dbReference>
<evidence type="ECO:0000313" key="10">
    <source>
        <dbReference type="EMBL" id="KAF7801032.1"/>
    </source>
</evidence>
<keyword evidence="11" id="KW-1185">Reference proteome</keyword>
<evidence type="ECO:0000256" key="6">
    <source>
        <dbReference type="ARBA" id="ARBA00022801"/>
    </source>
</evidence>
<dbReference type="Pfam" id="PF13359">
    <property type="entry name" value="DDE_Tnp_4"/>
    <property type="match status" value="1"/>
</dbReference>
<dbReference type="GO" id="GO:0016787">
    <property type="term" value="F:hydrolase activity"/>
    <property type="evidence" value="ECO:0007669"/>
    <property type="project" value="UniProtKB-KW"/>
</dbReference>
<dbReference type="EMBL" id="JAAIUW010000045">
    <property type="protein sequence ID" value="KAF7801032.1"/>
    <property type="molecule type" value="Genomic_DNA"/>
</dbReference>
<sequence length="418" mass="47887">MSCCLLKILYAHIQVYDVRVDPNEQTQFRNRKGNVTINVLGVCSQDAQFIYVLSGWEGYAADSRVLKSTLSRPCGFKVPAEQYYLVDVGYSNAQGFLAPFRGQRYHLNEWREGCHPINTRECFNMRHSGARNVIERCFGMFKNRWAILRSPSFYPVRTHNIIVIACCLLHNLIRHENARDPLDDETKNLVSKPVEEPAEDDAAISTIERQSDESIYKLITLRTDPQSTIEEDEREAPRMLVEGNPTHTVNTQDTGKNWSTVHDMVYETNTSGFGWDDDRQLKVAERDVWEAYIKDRATGGEARDVKDINETGDEDLDDLDGLENSGQNQTPHGQHSSDDMTQPPPIDCEAVSISRKRKRTSPSNDVIKRFKEMHSECKMHSDAFSRFCILIQNAFCTRMHKCILLQNAEMHSDMHSAF</sequence>
<proteinExistence type="inferred from homology"/>
<comment type="similarity">
    <text evidence="3">Belongs to the HARBI1 family.</text>
</comment>
<dbReference type="InterPro" id="IPR045249">
    <property type="entry name" value="HARBI1-like"/>
</dbReference>
<keyword evidence="6" id="KW-0378">Hydrolase</keyword>
<evidence type="ECO:0000313" key="11">
    <source>
        <dbReference type="Proteomes" id="UP000634136"/>
    </source>
</evidence>
<dbReference type="GO" id="GO:0005634">
    <property type="term" value="C:nucleus"/>
    <property type="evidence" value="ECO:0007669"/>
    <property type="project" value="UniProtKB-SubCell"/>
</dbReference>
<keyword evidence="5" id="KW-0479">Metal-binding</keyword>